<dbReference type="InterPro" id="IPR016181">
    <property type="entry name" value="Acyl_CoA_acyltransferase"/>
</dbReference>
<dbReference type="EMBL" id="LR796179">
    <property type="protein sequence ID" value="CAB4124600.1"/>
    <property type="molecule type" value="Genomic_DNA"/>
</dbReference>
<dbReference type="Pfam" id="PF05118">
    <property type="entry name" value="Asp_Arg_Hydrox"/>
    <property type="match status" value="1"/>
</dbReference>
<dbReference type="CDD" id="cd04301">
    <property type="entry name" value="NAT_SF"/>
    <property type="match status" value="1"/>
</dbReference>
<feature type="domain" description="N-acetyltransferase" evidence="1">
    <location>
        <begin position="178"/>
        <end position="339"/>
    </location>
</feature>
<reference evidence="2" key="1">
    <citation type="submission" date="2020-04" db="EMBL/GenBank/DDBJ databases">
        <authorList>
            <person name="Chiriac C."/>
            <person name="Salcher M."/>
            <person name="Ghai R."/>
            <person name="Kavagutti S V."/>
        </authorList>
    </citation>
    <scope>NUCLEOTIDE SEQUENCE</scope>
</reference>
<dbReference type="SUPFAM" id="SSF51197">
    <property type="entry name" value="Clavaminate synthase-like"/>
    <property type="match status" value="1"/>
</dbReference>
<name>A0A6J5KWL9_9CAUD</name>
<evidence type="ECO:0000259" key="1">
    <source>
        <dbReference type="PROSITE" id="PS51186"/>
    </source>
</evidence>
<protein>
    <submittedName>
        <fullName evidence="2">NAT_SF domain containing protein</fullName>
    </submittedName>
</protein>
<evidence type="ECO:0000313" key="2">
    <source>
        <dbReference type="EMBL" id="CAB4124600.1"/>
    </source>
</evidence>
<dbReference type="GO" id="GO:0016747">
    <property type="term" value="F:acyltransferase activity, transferring groups other than amino-acyl groups"/>
    <property type="evidence" value="ECO:0007669"/>
    <property type="project" value="InterPro"/>
</dbReference>
<dbReference type="Gene3D" id="2.60.120.330">
    <property type="entry name" value="B-lactam Antibiotic, Isopenicillin N Synthase, Chain"/>
    <property type="match status" value="1"/>
</dbReference>
<dbReference type="Gene3D" id="3.40.630.30">
    <property type="match status" value="1"/>
</dbReference>
<dbReference type="PROSITE" id="PS51186">
    <property type="entry name" value="GNAT"/>
    <property type="match status" value="1"/>
</dbReference>
<accession>A0A6J5KWL9</accession>
<sequence length="339" mass="38758">MENLRRIAQGLNVQPLLDKIATKPSLWDEITIRQDYEGSAHHDTKCIILRGSKTFSQHDVQEDLGAYDYPYIEELMPQVQQLLKPALLEMGIEELGRVMVVELAAGGSIDEHIDEGAYAQHFERFHVVLSSQQGNIFTCGGEQVHMQPGELWWFDHHKPHSVVNHSNAGRVHIIIDAVRVPQSSKATFEPLHGIHEISYEAGLKDVGELLEQHWHEVAKNKGIMILKPDTPRYLVMEKANMLLILAAYEHGQMVGYSLNIVGNHLHYADLMYAHNDLLFLHKDYRNTPIGLKLIRQTEKAAKERGARLMLWHAKEGTSLDKIMPRLKYNVQDIMYSKEL</sequence>
<proteinExistence type="predicted"/>
<dbReference type="SUPFAM" id="SSF55729">
    <property type="entry name" value="Acyl-CoA N-acyltransferases (Nat)"/>
    <property type="match status" value="1"/>
</dbReference>
<gene>
    <name evidence="2" type="ORF">UFOVP65_16</name>
</gene>
<organism evidence="2">
    <name type="scientific">uncultured Caudovirales phage</name>
    <dbReference type="NCBI Taxonomy" id="2100421"/>
    <lineage>
        <taxon>Viruses</taxon>
        <taxon>Duplodnaviria</taxon>
        <taxon>Heunggongvirae</taxon>
        <taxon>Uroviricota</taxon>
        <taxon>Caudoviricetes</taxon>
        <taxon>Peduoviridae</taxon>
        <taxon>Maltschvirus</taxon>
        <taxon>Maltschvirus maltsch</taxon>
    </lineage>
</organism>
<dbReference type="InterPro" id="IPR027443">
    <property type="entry name" value="IPNS-like_sf"/>
</dbReference>
<dbReference type="InterPro" id="IPR007803">
    <property type="entry name" value="Asp/Arg/Pro-Hydrxlase"/>
</dbReference>
<dbReference type="InterPro" id="IPR000182">
    <property type="entry name" value="GNAT_dom"/>
</dbReference>
<dbReference type="Pfam" id="PF00583">
    <property type="entry name" value="Acetyltransf_1"/>
    <property type="match status" value="1"/>
</dbReference>
<dbReference type="CDD" id="cd02208">
    <property type="entry name" value="cupin_RmlC-like"/>
    <property type="match status" value="1"/>
</dbReference>